<protein>
    <submittedName>
        <fullName evidence="6">Minor coat protein</fullName>
    </submittedName>
</protein>
<evidence type="ECO:0000313" key="4">
    <source>
        <dbReference type="EMBL" id="CDG34548.1"/>
    </source>
</evidence>
<sequence length="653" mass="74992">MMEEEISLENRAVKDGLSFNVNIGDKFDREVNLSINLDRVKHFGYSYVFVCIGDSSNRYQLGWENITKSSLSFNHLKNGKYENDFSLMRSFTVDFDNNMVVNIRLVNNKLAVSQGGRMTNVLCDLPSSLKVELWISFSLDIGNKYVKGKSAIKSVDCSNLISKRLVDGVVPQLTSTHSFLKIGSDTSSIKPVKNDVLIEKIKTFEDILVAAVEDHKDIEEDRSKYELPDVTSEFQQEDKIKQVRLYDVLDCGGKSFSTLTINAKFKPFKFVDMVNLLQLWYGDSKSNNLELLIRYDESQRDRLTLQLMYTKNGRWRMFEEKKVTLDEQQLNKDDGSISFGLRKTKNTYVVVHNGKTLYSFDHAIRNNSLKVGFEFQIPVIIFQKYSSETLKRPVGYGKIVEILIDGIPIKYNSNLMLEDNSNINIMNMKTLDTISSDNAKNVREMFSRKRDPDQENNNVEIVDIDKPNEKNRPSLICQNFIGEISDNYLRSLRNKCEKKLEGLGVPKNLTFQVLCQLSMTFSTSRECASKQDQFLKVITSDNKSSIVVNKKDVYQSIEKDIMTHRKYNLERMMLRESSKEVLDLLREGKLTVNSRTALKLGFLSEKSYLCCDFLDYNRVLLTEVEKSAVSLSLNKLSNLNKSKRTLVNVSQIT</sequence>
<evidence type="ECO:0000313" key="6">
    <source>
        <dbReference type="EMBL" id="CDG34550.1"/>
    </source>
</evidence>
<name>A0A097ZQT9_9CLOS</name>
<dbReference type="GO" id="GO:0019028">
    <property type="term" value="C:viral capsid"/>
    <property type="evidence" value="ECO:0007669"/>
    <property type="project" value="UniProtKB-KW"/>
</dbReference>
<reference evidence="6" key="2">
    <citation type="journal article" date="2014" name="Virus Res.">
        <title>Epidemiology and genetic diversity of criniviruses associated with tomato yellows disease in Greece.</title>
        <authorList>
            <person name="Orfanidou C.G."/>
            <person name="Dimitriou C."/>
            <person name="Papayiannis L.C."/>
            <person name="Maliogk V.I."/>
            <person name="Katis N.I."/>
        </authorList>
    </citation>
    <scope>NUCLEOTIDE SEQUENCE</scope>
    <source>
        <strain evidence="5">TI-Il1965</strain>
        <strain evidence="6">TI-Pe931</strain>
        <strain evidence="4">TI-Rh1808</strain>
    </source>
</reference>
<comment type="subcellular location">
    <subcellularLocation>
        <location evidence="1">Virion</location>
    </subcellularLocation>
</comment>
<proteinExistence type="predicted"/>
<evidence type="ECO:0000256" key="2">
    <source>
        <dbReference type="ARBA" id="ARBA00022561"/>
    </source>
</evidence>
<dbReference type="EMBL" id="HG380081">
    <property type="protein sequence ID" value="CDG34550.1"/>
    <property type="molecule type" value="Genomic_RNA"/>
</dbReference>
<keyword evidence="2 6" id="KW-0167">Capsid protein</keyword>
<organism evidence="6">
    <name type="scientific">Tomato infectious chlorosis virus</name>
    <dbReference type="NCBI Taxonomy" id="52135"/>
    <lineage>
        <taxon>Viruses</taxon>
        <taxon>Riboviria</taxon>
        <taxon>Orthornavirae</taxon>
        <taxon>Kitrinoviricota</taxon>
        <taxon>Alsuviricetes</taxon>
        <taxon>Martellivirales</taxon>
        <taxon>Closteroviridae</taxon>
        <taxon>Crinivirus</taxon>
        <taxon>Crinivirus contagichlorosis</taxon>
    </lineage>
</organism>
<dbReference type="EMBL" id="HG380080">
    <property type="protein sequence ID" value="CDG34549.1"/>
    <property type="molecule type" value="Genomic_RNA"/>
</dbReference>
<dbReference type="EMBL" id="HG380079">
    <property type="protein sequence ID" value="CDG34548.1"/>
    <property type="molecule type" value="Genomic_RNA"/>
</dbReference>
<dbReference type="InterPro" id="IPR002679">
    <property type="entry name" value="Closter_coat"/>
</dbReference>
<evidence type="ECO:0000256" key="1">
    <source>
        <dbReference type="ARBA" id="ARBA00004328"/>
    </source>
</evidence>
<keyword evidence="3" id="KW-0946">Virion</keyword>
<evidence type="ECO:0000313" key="5">
    <source>
        <dbReference type="EMBL" id="CDG34549.1"/>
    </source>
</evidence>
<dbReference type="Pfam" id="PF01785">
    <property type="entry name" value="Closter_coat"/>
    <property type="match status" value="1"/>
</dbReference>
<evidence type="ECO:0000256" key="3">
    <source>
        <dbReference type="ARBA" id="ARBA00022844"/>
    </source>
</evidence>
<gene>
    <name evidence="6" type="primary">CPm</name>
</gene>
<accession>A0A097ZQT9</accession>
<reference evidence="6" key="1">
    <citation type="submission" date="2013-07" db="EMBL/GenBank/DDBJ databases">
        <authorList>
            <person name="Orfanidou C."/>
        </authorList>
    </citation>
    <scope>NUCLEOTIDE SEQUENCE</scope>
    <source>
        <strain evidence="5">TI-Il1965</strain>
        <strain evidence="6">TI-Pe931</strain>
        <strain evidence="4">TI-Rh1808</strain>
    </source>
</reference>